<sequence length="73" mass="8329">LLALPTEILCQISEHVDGNDLITMRLVCNSLHHAANKPFGIFYLSHRHHVLTRKSIESLLEIVTHHSFGLYVK</sequence>
<evidence type="ECO:0000259" key="1">
    <source>
        <dbReference type="PROSITE" id="PS50181"/>
    </source>
</evidence>
<dbReference type="Pfam" id="PF00646">
    <property type="entry name" value="F-box"/>
    <property type="match status" value="1"/>
</dbReference>
<dbReference type="PROSITE" id="PS50181">
    <property type="entry name" value="FBOX"/>
    <property type="match status" value="1"/>
</dbReference>
<dbReference type="SMART" id="SM00256">
    <property type="entry name" value="FBOX"/>
    <property type="match status" value="1"/>
</dbReference>
<gene>
    <name evidence="2" type="ORF">M437DRAFT_33977</name>
</gene>
<dbReference type="STRING" id="1043003.A0A074WGY1"/>
<proteinExistence type="predicted"/>
<reference evidence="2 3" key="1">
    <citation type="journal article" date="2014" name="BMC Genomics">
        <title>Genome sequencing of four Aureobasidium pullulans varieties: biotechnological potential, stress tolerance, and description of new species.</title>
        <authorList>
            <person name="Gostin Ar C."/>
            <person name="Ohm R.A."/>
            <person name="Kogej T."/>
            <person name="Sonjak S."/>
            <person name="Turk M."/>
            <person name="Zajc J."/>
            <person name="Zalar P."/>
            <person name="Grube M."/>
            <person name="Sun H."/>
            <person name="Han J."/>
            <person name="Sharma A."/>
            <person name="Chiniquy J."/>
            <person name="Ngan C.Y."/>
            <person name="Lipzen A."/>
            <person name="Barry K."/>
            <person name="Grigoriev I.V."/>
            <person name="Gunde-Cimerman N."/>
        </authorList>
    </citation>
    <scope>NUCLEOTIDE SEQUENCE [LARGE SCALE GENOMIC DNA]</scope>
    <source>
        <strain evidence="2 3">CBS 110374</strain>
    </source>
</reference>
<dbReference type="InterPro" id="IPR001810">
    <property type="entry name" value="F-box_dom"/>
</dbReference>
<dbReference type="Gene3D" id="1.20.1280.50">
    <property type="match status" value="1"/>
</dbReference>
<dbReference type="SUPFAM" id="SSF81383">
    <property type="entry name" value="F-box domain"/>
    <property type="match status" value="1"/>
</dbReference>
<dbReference type="HOGENOM" id="CLU_180467_0_0_1"/>
<dbReference type="EMBL" id="KL584837">
    <property type="protein sequence ID" value="KEQ61701.1"/>
    <property type="molecule type" value="Genomic_DNA"/>
</dbReference>
<evidence type="ECO:0000313" key="2">
    <source>
        <dbReference type="EMBL" id="KEQ61701.1"/>
    </source>
</evidence>
<name>A0A074WGY1_AURM1</name>
<feature type="non-terminal residue" evidence="2">
    <location>
        <position position="1"/>
    </location>
</feature>
<dbReference type="AlphaFoldDB" id="A0A074WGY1"/>
<feature type="domain" description="F-box" evidence="1">
    <location>
        <begin position="1"/>
        <end position="46"/>
    </location>
</feature>
<accession>A0A074WGY1</accession>
<organism evidence="2 3">
    <name type="scientific">Aureobasidium melanogenum (strain CBS 110374)</name>
    <name type="common">Aureobasidium pullulans var. melanogenum</name>
    <dbReference type="NCBI Taxonomy" id="1043003"/>
    <lineage>
        <taxon>Eukaryota</taxon>
        <taxon>Fungi</taxon>
        <taxon>Dikarya</taxon>
        <taxon>Ascomycota</taxon>
        <taxon>Pezizomycotina</taxon>
        <taxon>Dothideomycetes</taxon>
        <taxon>Dothideomycetidae</taxon>
        <taxon>Dothideales</taxon>
        <taxon>Saccotheciaceae</taxon>
        <taxon>Aureobasidium</taxon>
    </lineage>
</organism>
<dbReference type="RefSeq" id="XP_040878724.1">
    <property type="nucleotide sequence ID" value="XM_041019265.1"/>
</dbReference>
<evidence type="ECO:0000313" key="3">
    <source>
        <dbReference type="Proteomes" id="UP000030672"/>
    </source>
</evidence>
<feature type="non-terminal residue" evidence="2">
    <location>
        <position position="73"/>
    </location>
</feature>
<dbReference type="InterPro" id="IPR036047">
    <property type="entry name" value="F-box-like_dom_sf"/>
</dbReference>
<dbReference type="CDD" id="cd09917">
    <property type="entry name" value="F-box_SF"/>
    <property type="match status" value="1"/>
</dbReference>
<dbReference type="Proteomes" id="UP000030672">
    <property type="component" value="Unassembled WGS sequence"/>
</dbReference>
<dbReference type="GeneID" id="63912638"/>
<keyword evidence="3" id="KW-1185">Reference proteome</keyword>
<protein>
    <recommendedName>
        <fullName evidence="1">F-box domain-containing protein</fullName>
    </recommendedName>
</protein>